<accession>A0AAF6Z2K1</accession>
<reference evidence="9" key="3">
    <citation type="submission" date="2025-09" db="UniProtKB">
        <authorList>
            <consortium name="Ensembl"/>
        </authorList>
    </citation>
    <scope>IDENTIFICATION</scope>
    <source>
        <strain evidence="9">Hereford</strain>
    </source>
</reference>
<keyword evidence="10" id="KW-1185">Reference proteome</keyword>
<dbReference type="GO" id="GO:0006520">
    <property type="term" value="P:amino acid metabolic process"/>
    <property type="evidence" value="ECO:0007669"/>
    <property type="project" value="InterPro"/>
</dbReference>
<proteinExistence type="inferred from homology"/>
<dbReference type="Pfam" id="PF00155">
    <property type="entry name" value="Aminotran_1_2"/>
    <property type="match status" value="1"/>
</dbReference>
<dbReference type="SUPFAM" id="SSF53383">
    <property type="entry name" value="PLP-dependent transferases"/>
    <property type="match status" value="1"/>
</dbReference>
<dbReference type="GO" id="GO:0004069">
    <property type="term" value="F:L-aspartate:2-oxoglutarate aminotransferase activity"/>
    <property type="evidence" value="ECO:0007669"/>
    <property type="project" value="UniProtKB-EC"/>
</dbReference>
<dbReference type="Gene3D" id="3.90.1150.10">
    <property type="entry name" value="Aspartate Aminotransferase, domain 1"/>
    <property type="match status" value="2"/>
</dbReference>
<reference evidence="9" key="1">
    <citation type="submission" date="2018-03" db="EMBL/GenBank/DDBJ databases">
        <title>ARS-UCD1.2.</title>
        <authorList>
            <person name="Rosen B.D."/>
            <person name="Bickhart D.M."/>
            <person name="Koren S."/>
            <person name="Schnabel R.D."/>
            <person name="Hall R."/>
            <person name="Zimin A."/>
            <person name="Dreischer C."/>
            <person name="Schultheiss S."/>
            <person name="Schroeder S.G."/>
            <person name="Elsik C.G."/>
            <person name="Couldrey C."/>
            <person name="Liu G.E."/>
            <person name="Van Tassell C.P."/>
            <person name="Phillippy A.M."/>
            <person name="Smith T.P.L."/>
            <person name="Medrano J.F."/>
        </authorList>
    </citation>
    <scope>NUCLEOTIDE SEQUENCE [LARGE SCALE GENOMIC DNA]</scope>
    <source>
        <strain evidence="9">Hereford</strain>
    </source>
</reference>
<keyword evidence="7" id="KW-0663">Pyridoxal phosphate</keyword>
<sequence>MAQKLEGSLLKTYKQDDNPNKMFLAYKVCMTSKGRPWVSSVVRKTRMQIAQDPSLNYEYTPVMGMKSFVQASLNLLFGKNSQVIVENRAGGVQTVGDSGAFQLGAQFLKSWCQSSQIVYIVSSQKEPHGLIFQDMGFTVYEHTFWDSAHLCLDPNMLLDVVKEPTWRMASPTVPLSRPVWSGRHRQDSLSLQHAPHGCVFVIGSMGNCQLTPSQWTQLMTLMKSKEIFPFFDIPYQGLSTGDLEEDARFLHYFVSQGFEFFCSQSLSKNFGIYDEGVGTLVVVTLDNQLLLRVLSQLMNFARALWLNPPTTGARIITSVLCNPAMQGEWRQSLEGVVENVMMTKEKVKEKLRLLGTPGSWDHITEQKGSHSYLGLNSQQVEYLISEKHIYIPKNGRINFTCINSYNIDYITSSINEAVCFTKDSER</sequence>
<evidence type="ECO:0000256" key="4">
    <source>
        <dbReference type="ARBA" id="ARBA00012753"/>
    </source>
</evidence>
<keyword evidence="5" id="KW-0032">Aminotransferase</keyword>
<dbReference type="Ensembl" id="ENSBTAT00000021864.6">
    <property type="protein sequence ID" value="ENSBTAP00000021864.5"/>
    <property type="gene ID" value="ENSBTAG00000016446.6"/>
</dbReference>
<dbReference type="PRINTS" id="PR00799">
    <property type="entry name" value="TRANSAMINASE"/>
</dbReference>
<evidence type="ECO:0000313" key="9">
    <source>
        <dbReference type="Ensembl" id="ENSBTAP00000021864.5"/>
    </source>
</evidence>
<dbReference type="GO" id="GO:0030170">
    <property type="term" value="F:pyridoxal phosphate binding"/>
    <property type="evidence" value="ECO:0007669"/>
    <property type="project" value="InterPro"/>
</dbReference>
<evidence type="ECO:0000256" key="1">
    <source>
        <dbReference type="ARBA" id="ARBA00001933"/>
    </source>
</evidence>
<feature type="domain" description="Aminotransferase class I/classII large" evidence="8">
    <location>
        <begin position="38"/>
        <end position="413"/>
    </location>
</feature>
<dbReference type="AlphaFoldDB" id="A0AAF6Z2K1"/>
<dbReference type="Proteomes" id="UP000009136">
    <property type="component" value="Chromosome 27"/>
</dbReference>
<dbReference type="InterPro" id="IPR004839">
    <property type="entry name" value="Aminotransferase_I/II_large"/>
</dbReference>
<gene>
    <name evidence="9" type="primary">GOT1L1</name>
</gene>
<evidence type="ECO:0000256" key="5">
    <source>
        <dbReference type="ARBA" id="ARBA00022576"/>
    </source>
</evidence>
<name>A0AAF6Z2K1_BOVIN</name>
<protein>
    <recommendedName>
        <fullName evidence="4">aspartate transaminase</fullName>
        <ecNumber evidence="4">2.6.1.1</ecNumber>
    </recommendedName>
</protein>
<dbReference type="InterPro" id="IPR000796">
    <property type="entry name" value="Asp_trans"/>
</dbReference>
<dbReference type="InterPro" id="IPR015422">
    <property type="entry name" value="PyrdxlP-dep_Trfase_small"/>
</dbReference>
<reference evidence="9" key="2">
    <citation type="submission" date="2025-08" db="UniProtKB">
        <authorList>
            <consortium name="Ensembl"/>
        </authorList>
    </citation>
    <scope>IDENTIFICATION</scope>
    <source>
        <strain evidence="9">Hereford</strain>
    </source>
</reference>
<evidence type="ECO:0000256" key="7">
    <source>
        <dbReference type="ARBA" id="ARBA00022898"/>
    </source>
</evidence>
<dbReference type="PANTHER" id="PTHR11879">
    <property type="entry name" value="ASPARTATE AMINOTRANSFERASE"/>
    <property type="match status" value="1"/>
</dbReference>
<comment type="subunit">
    <text evidence="3">Homodimer.</text>
</comment>
<evidence type="ECO:0000313" key="10">
    <source>
        <dbReference type="Proteomes" id="UP000009136"/>
    </source>
</evidence>
<dbReference type="EC" id="2.6.1.1" evidence="4"/>
<evidence type="ECO:0000256" key="3">
    <source>
        <dbReference type="ARBA" id="ARBA00011738"/>
    </source>
</evidence>
<dbReference type="Gene3D" id="3.40.640.10">
    <property type="entry name" value="Type I PLP-dependent aspartate aminotransferase-like (Major domain)"/>
    <property type="match status" value="2"/>
</dbReference>
<keyword evidence="6" id="KW-0808">Transferase</keyword>
<dbReference type="InterPro" id="IPR015421">
    <property type="entry name" value="PyrdxlP-dep_Trfase_major"/>
</dbReference>
<evidence type="ECO:0000259" key="8">
    <source>
        <dbReference type="Pfam" id="PF00155"/>
    </source>
</evidence>
<dbReference type="InterPro" id="IPR015424">
    <property type="entry name" value="PyrdxlP-dep_Trfase"/>
</dbReference>
<comment type="cofactor">
    <cofactor evidence="1">
        <name>pyridoxal 5'-phosphate</name>
        <dbReference type="ChEBI" id="CHEBI:597326"/>
    </cofactor>
</comment>
<organism evidence="9 10">
    <name type="scientific">Bos taurus</name>
    <name type="common">Bovine</name>
    <dbReference type="NCBI Taxonomy" id="9913"/>
    <lineage>
        <taxon>Eukaryota</taxon>
        <taxon>Metazoa</taxon>
        <taxon>Chordata</taxon>
        <taxon>Craniata</taxon>
        <taxon>Vertebrata</taxon>
        <taxon>Euteleostomi</taxon>
        <taxon>Mammalia</taxon>
        <taxon>Eutheria</taxon>
        <taxon>Laurasiatheria</taxon>
        <taxon>Artiodactyla</taxon>
        <taxon>Ruminantia</taxon>
        <taxon>Pecora</taxon>
        <taxon>Bovidae</taxon>
        <taxon>Bovinae</taxon>
        <taxon>Bos</taxon>
    </lineage>
</organism>
<dbReference type="GeneTree" id="ENSGT00950000183082"/>
<evidence type="ECO:0000256" key="6">
    <source>
        <dbReference type="ARBA" id="ARBA00022679"/>
    </source>
</evidence>
<evidence type="ECO:0000256" key="2">
    <source>
        <dbReference type="ARBA" id="ARBA00007441"/>
    </source>
</evidence>
<comment type="similarity">
    <text evidence="2">Belongs to the class-I pyridoxal-phosphate-dependent aminotransferase family.</text>
</comment>
<dbReference type="PANTHER" id="PTHR11879:SF6">
    <property type="entry name" value="ASPARTATE AMINOTRANSFERASE, CYTOPLASMIC 2-RELATED"/>
    <property type="match status" value="1"/>
</dbReference>